<comment type="similarity">
    <text evidence="2">Belongs to the YbaB/EbfC family.</text>
</comment>
<name>A0A0D0X5T1_9ACTN</name>
<dbReference type="InterPro" id="IPR036894">
    <property type="entry name" value="YbaB-like_sf"/>
</dbReference>
<feature type="coiled-coil region" evidence="3">
    <location>
        <begin position="5"/>
        <end position="32"/>
    </location>
</feature>
<protein>
    <recommendedName>
        <fullName evidence="2">Nucleoid-associated protein TK50_13430</fullName>
    </recommendedName>
</protein>
<dbReference type="PANTHER" id="PTHR33449:SF1">
    <property type="entry name" value="NUCLEOID-ASSOCIATED PROTEIN YBAB"/>
    <property type="match status" value="1"/>
</dbReference>
<dbReference type="PATRIC" id="fig|47853.6.peg.2837"/>
<sequence length="100" mass="10898">MQAEVRAVLDRAERLRQRMASAQEELDRTSVTGRAGGGLVTVTLSGLGELRQVHVDPAVFAEGDARRLEELFVAAVRDGAESVRRLASARMGPIEFMSVF</sequence>
<evidence type="ECO:0000256" key="1">
    <source>
        <dbReference type="ARBA" id="ARBA00023125"/>
    </source>
</evidence>
<organism evidence="4 5">
    <name type="scientific">Micromonospora haikouensis</name>
    <dbReference type="NCBI Taxonomy" id="686309"/>
    <lineage>
        <taxon>Bacteria</taxon>
        <taxon>Bacillati</taxon>
        <taxon>Actinomycetota</taxon>
        <taxon>Actinomycetes</taxon>
        <taxon>Micromonosporales</taxon>
        <taxon>Micromonosporaceae</taxon>
        <taxon>Micromonospora</taxon>
    </lineage>
</organism>
<dbReference type="OrthoDB" id="9808738at2"/>
<dbReference type="InterPro" id="IPR004401">
    <property type="entry name" value="YbaB/EbfC"/>
</dbReference>
<dbReference type="GO" id="GO:0005829">
    <property type="term" value="C:cytosol"/>
    <property type="evidence" value="ECO:0007669"/>
    <property type="project" value="TreeGrafter"/>
</dbReference>
<dbReference type="GeneID" id="301305117"/>
<comment type="caution">
    <text evidence="4">The sequence shown here is derived from an EMBL/GenBank/DDBJ whole genome shotgun (WGS) entry which is preliminary data.</text>
</comment>
<keyword evidence="3" id="KW-0175">Coiled coil</keyword>
<comment type="function">
    <text evidence="2">Binds to DNA and alters its conformation. May be involved in regulation of gene expression, nucleoid organization and DNA protection.</text>
</comment>
<comment type="subunit">
    <text evidence="2">Homodimer.</text>
</comment>
<evidence type="ECO:0000313" key="4">
    <source>
        <dbReference type="EMBL" id="KIR66189.1"/>
    </source>
</evidence>
<accession>A0A0D0X5T1</accession>
<evidence type="ECO:0000256" key="3">
    <source>
        <dbReference type="SAM" id="Coils"/>
    </source>
</evidence>
<dbReference type="EMBL" id="JXSX01000001">
    <property type="protein sequence ID" value="KIR66189.1"/>
    <property type="molecule type" value="Genomic_DNA"/>
</dbReference>
<dbReference type="PANTHER" id="PTHR33449">
    <property type="entry name" value="NUCLEOID-ASSOCIATED PROTEIN YBAB"/>
    <property type="match status" value="1"/>
</dbReference>
<dbReference type="Gene3D" id="3.30.1310.10">
    <property type="entry name" value="Nucleoid-associated protein YbaB-like domain"/>
    <property type="match status" value="1"/>
</dbReference>
<dbReference type="NCBIfam" id="TIGR00103">
    <property type="entry name" value="DNA_YbaB_EbfC"/>
    <property type="match status" value="1"/>
</dbReference>
<evidence type="ECO:0000313" key="5">
    <source>
        <dbReference type="Proteomes" id="UP000032254"/>
    </source>
</evidence>
<dbReference type="Pfam" id="PF02575">
    <property type="entry name" value="YbaB_DNA_bd"/>
    <property type="match status" value="1"/>
</dbReference>
<dbReference type="HAMAP" id="MF_00274">
    <property type="entry name" value="DNA_YbaB_EbfC"/>
    <property type="match status" value="1"/>
</dbReference>
<proteinExistence type="inferred from homology"/>
<dbReference type="GO" id="GO:0003677">
    <property type="term" value="F:DNA binding"/>
    <property type="evidence" value="ECO:0007669"/>
    <property type="project" value="UniProtKB-UniRule"/>
</dbReference>
<dbReference type="GO" id="GO:0043590">
    <property type="term" value="C:bacterial nucleoid"/>
    <property type="evidence" value="ECO:0007669"/>
    <property type="project" value="UniProtKB-UniRule"/>
</dbReference>
<keyword evidence="5" id="KW-1185">Reference proteome</keyword>
<dbReference type="PIRSF" id="PIRSF004555">
    <property type="entry name" value="UCP004555"/>
    <property type="match status" value="1"/>
</dbReference>
<reference evidence="4 5" key="1">
    <citation type="submission" date="2015-01" db="EMBL/GenBank/DDBJ databases">
        <title>Sequencing and annotation of Micromonospora carbonacea strain JXNU-1 genome.</title>
        <authorList>
            <person name="Long Z."/>
            <person name="Huang Y."/>
            <person name="Jiang Y."/>
        </authorList>
    </citation>
    <scope>NUCLEOTIDE SEQUENCE [LARGE SCALE GENOMIC DNA]</scope>
    <source>
        <strain evidence="4 5">JXNU-1</strain>
    </source>
</reference>
<comment type="subcellular location">
    <subcellularLocation>
        <location evidence="2">Cytoplasm</location>
        <location evidence="2">Nucleoid</location>
    </subcellularLocation>
</comment>
<evidence type="ECO:0000256" key="2">
    <source>
        <dbReference type="HAMAP-Rule" id="MF_00274"/>
    </source>
</evidence>
<keyword evidence="1 2" id="KW-0238">DNA-binding</keyword>
<dbReference type="SUPFAM" id="SSF82607">
    <property type="entry name" value="YbaB-like"/>
    <property type="match status" value="1"/>
</dbReference>
<dbReference type="Proteomes" id="UP000032254">
    <property type="component" value="Unassembled WGS sequence"/>
</dbReference>
<gene>
    <name evidence="4" type="ORF">TK50_13430</name>
</gene>
<dbReference type="AlphaFoldDB" id="A0A0D0X5T1"/>
<keyword evidence="2" id="KW-0963">Cytoplasm</keyword>
<dbReference type="RefSeq" id="WP_144420230.1">
    <property type="nucleotide sequence ID" value="NZ_JBEZEP010000116.1"/>
</dbReference>